<feature type="signal peptide" evidence="1">
    <location>
        <begin position="1"/>
        <end position="20"/>
    </location>
</feature>
<evidence type="ECO:0000256" key="1">
    <source>
        <dbReference type="SAM" id="SignalP"/>
    </source>
</evidence>
<accession>A0A1H3W1T3</accession>
<reference evidence="2 3" key="1">
    <citation type="submission" date="2016-10" db="EMBL/GenBank/DDBJ databases">
        <authorList>
            <person name="de Groot N.N."/>
        </authorList>
    </citation>
    <scope>NUCLEOTIDE SEQUENCE [LARGE SCALE GENOMIC DNA]</scope>
    <source>
        <strain evidence="2 3">Vu-144</strain>
    </source>
</reference>
<dbReference type="STRING" id="551991.SAMN05192529_10269"/>
<dbReference type="OrthoDB" id="9808374at2"/>
<dbReference type="Pfam" id="PF11138">
    <property type="entry name" value="DUF2911"/>
    <property type="match status" value="1"/>
</dbReference>
<keyword evidence="1" id="KW-0732">Signal</keyword>
<dbReference type="InterPro" id="IPR021314">
    <property type="entry name" value="DUF2911"/>
</dbReference>
<feature type="chain" id="PRO_5011473434" description="DUF2911 domain-containing protein" evidence="1">
    <location>
        <begin position="21"/>
        <end position="170"/>
    </location>
</feature>
<dbReference type="EMBL" id="FNQY01000002">
    <property type="protein sequence ID" value="SDZ81125.1"/>
    <property type="molecule type" value="Genomic_DNA"/>
</dbReference>
<protein>
    <recommendedName>
        <fullName evidence="4">DUF2911 domain-containing protein</fullName>
    </recommendedName>
</protein>
<dbReference type="Proteomes" id="UP000199041">
    <property type="component" value="Unassembled WGS sequence"/>
</dbReference>
<evidence type="ECO:0000313" key="3">
    <source>
        <dbReference type="Proteomes" id="UP000199041"/>
    </source>
</evidence>
<dbReference type="RefSeq" id="WP_091392936.1">
    <property type="nucleotide sequence ID" value="NZ_FNQY01000002.1"/>
</dbReference>
<name>A0A1H3W1T3_9BACT</name>
<sequence>MKKLMLLCLFAIGIGLVASAQGPKKRVSPKDSVAITTKSGVDIKIVYGRPFLKGREITSIVPYGKVWRTGANEATVFEINQDVTIEGKSLPAGKYSLYTIPGETTTTLIFNKLWNQWGTNYDQSNDFLRVDVPMKKNPDSVEEFTISLQKSGVVNLKWSHWNIEFKVKKG</sequence>
<proteinExistence type="predicted"/>
<evidence type="ECO:0000313" key="2">
    <source>
        <dbReference type="EMBL" id="SDZ81125.1"/>
    </source>
</evidence>
<organism evidence="2 3">
    <name type="scientific">Arachidicoccus rhizosphaerae</name>
    <dbReference type="NCBI Taxonomy" id="551991"/>
    <lineage>
        <taxon>Bacteria</taxon>
        <taxon>Pseudomonadati</taxon>
        <taxon>Bacteroidota</taxon>
        <taxon>Chitinophagia</taxon>
        <taxon>Chitinophagales</taxon>
        <taxon>Chitinophagaceae</taxon>
        <taxon>Arachidicoccus</taxon>
    </lineage>
</organism>
<keyword evidence="3" id="KW-1185">Reference proteome</keyword>
<dbReference type="AlphaFoldDB" id="A0A1H3W1T3"/>
<gene>
    <name evidence="2" type="ORF">SAMN05192529_10269</name>
</gene>
<evidence type="ECO:0008006" key="4">
    <source>
        <dbReference type="Google" id="ProtNLM"/>
    </source>
</evidence>